<organism evidence="2 3">
    <name type="scientific">Mycena rosella</name>
    <name type="common">Pink bonnet</name>
    <name type="synonym">Agaricus rosellus</name>
    <dbReference type="NCBI Taxonomy" id="1033263"/>
    <lineage>
        <taxon>Eukaryota</taxon>
        <taxon>Fungi</taxon>
        <taxon>Dikarya</taxon>
        <taxon>Basidiomycota</taxon>
        <taxon>Agaricomycotina</taxon>
        <taxon>Agaricomycetes</taxon>
        <taxon>Agaricomycetidae</taxon>
        <taxon>Agaricales</taxon>
        <taxon>Marasmiineae</taxon>
        <taxon>Mycenaceae</taxon>
        <taxon>Mycena</taxon>
    </lineage>
</organism>
<dbReference type="EMBL" id="JARKIE010000066">
    <property type="protein sequence ID" value="KAJ7690243.1"/>
    <property type="molecule type" value="Genomic_DNA"/>
</dbReference>
<dbReference type="Proteomes" id="UP001221757">
    <property type="component" value="Unassembled WGS sequence"/>
</dbReference>
<proteinExistence type="predicted"/>
<feature type="region of interest" description="Disordered" evidence="1">
    <location>
        <begin position="195"/>
        <end position="229"/>
    </location>
</feature>
<sequence>MMSELGCHSQFGCALGGLRQGKIFTIFPIFLPSLRHLVSKKENWDSAIPLDTRARKNGTFRLPVPCPAPFLTPRSPAELLRLREHMLFAPENIIRSPVSALRHSSFGMWSVAAATRVPHACTARGGVVGEPPVAAKSTINLRLATRAEAKKIGRRAHTNVWFEEVAGILMRTTEKTVLPVGLTTHPNLVLLGSSSDKEKVDASESSEQACLRTGEPVNLGERLGTSWAK</sequence>
<comment type="caution">
    <text evidence="2">The sequence shown here is derived from an EMBL/GenBank/DDBJ whole genome shotgun (WGS) entry which is preliminary data.</text>
</comment>
<evidence type="ECO:0000256" key="1">
    <source>
        <dbReference type="SAM" id="MobiDB-lite"/>
    </source>
</evidence>
<name>A0AAD7DFN9_MYCRO</name>
<dbReference type="AlphaFoldDB" id="A0AAD7DFN9"/>
<gene>
    <name evidence="2" type="ORF">B0H17DRAFT_1179962</name>
</gene>
<evidence type="ECO:0000313" key="2">
    <source>
        <dbReference type="EMBL" id="KAJ7690243.1"/>
    </source>
</evidence>
<keyword evidence="3" id="KW-1185">Reference proteome</keyword>
<reference evidence="2" key="1">
    <citation type="submission" date="2023-03" db="EMBL/GenBank/DDBJ databases">
        <title>Massive genome expansion in bonnet fungi (Mycena s.s.) driven by repeated elements and novel gene families across ecological guilds.</title>
        <authorList>
            <consortium name="Lawrence Berkeley National Laboratory"/>
            <person name="Harder C.B."/>
            <person name="Miyauchi S."/>
            <person name="Viragh M."/>
            <person name="Kuo A."/>
            <person name="Thoen E."/>
            <person name="Andreopoulos B."/>
            <person name="Lu D."/>
            <person name="Skrede I."/>
            <person name="Drula E."/>
            <person name="Henrissat B."/>
            <person name="Morin E."/>
            <person name="Kohler A."/>
            <person name="Barry K."/>
            <person name="LaButti K."/>
            <person name="Morin E."/>
            <person name="Salamov A."/>
            <person name="Lipzen A."/>
            <person name="Mereny Z."/>
            <person name="Hegedus B."/>
            <person name="Baldrian P."/>
            <person name="Stursova M."/>
            <person name="Weitz H."/>
            <person name="Taylor A."/>
            <person name="Grigoriev I.V."/>
            <person name="Nagy L.G."/>
            <person name="Martin F."/>
            <person name="Kauserud H."/>
        </authorList>
    </citation>
    <scope>NUCLEOTIDE SEQUENCE</scope>
    <source>
        <strain evidence="2">CBHHK067</strain>
    </source>
</reference>
<protein>
    <submittedName>
        <fullName evidence="2">Uncharacterized protein</fullName>
    </submittedName>
</protein>
<evidence type="ECO:0000313" key="3">
    <source>
        <dbReference type="Proteomes" id="UP001221757"/>
    </source>
</evidence>
<accession>A0AAD7DFN9</accession>